<reference evidence="1" key="1">
    <citation type="submission" date="2019-04" db="EMBL/GenBank/DDBJ databases">
        <authorList>
            <person name="Alioto T."/>
            <person name="Alioto T."/>
        </authorList>
    </citation>
    <scope>NUCLEOTIDE SEQUENCE [LARGE SCALE GENOMIC DNA]</scope>
</reference>
<dbReference type="AlphaFoldDB" id="A0A5E4BM39"/>
<sequence>MLKWAKRYVTDYSACAQTQAARGKRAVKHELGSGLSALASWTGTWASAGSCRDVSAFGRLGLGSPTRPGSGASFCLFATEDLLWSKARGEAATGGGRIYPDLTAYWLPCFPFRLSRGVPAQSKCVETQP</sequence>
<dbReference type="Proteomes" id="UP000335636">
    <property type="component" value="Unassembled WGS sequence"/>
</dbReference>
<comment type="caution">
    <text evidence="1">The sequence shown here is derived from an EMBL/GenBank/DDBJ whole genome shotgun (WGS) entry which is preliminary data.</text>
</comment>
<name>A0A5E4BM39_MARMO</name>
<evidence type="ECO:0000313" key="1">
    <source>
        <dbReference type="EMBL" id="VTJ70734.1"/>
    </source>
</evidence>
<proteinExistence type="predicted"/>
<accession>A0A5E4BM39</accession>
<organism evidence="1 2">
    <name type="scientific">Marmota monax</name>
    <name type="common">Woodchuck</name>
    <dbReference type="NCBI Taxonomy" id="9995"/>
    <lineage>
        <taxon>Eukaryota</taxon>
        <taxon>Metazoa</taxon>
        <taxon>Chordata</taxon>
        <taxon>Craniata</taxon>
        <taxon>Vertebrata</taxon>
        <taxon>Euteleostomi</taxon>
        <taxon>Mammalia</taxon>
        <taxon>Eutheria</taxon>
        <taxon>Euarchontoglires</taxon>
        <taxon>Glires</taxon>
        <taxon>Rodentia</taxon>
        <taxon>Sciuromorpha</taxon>
        <taxon>Sciuridae</taxon>
        <taxon>Xerinae</taxon>
        <taxon>Marmotini</taxon>
        <taxon>Marmota</taxon>
    </lineage>
</organism>
<dbReference type="EMBL" id="CABDUW010000520">
    <property type="protein sequence ID" value="VTJ70734.1"/>
    <property type="molecule type" value="Genomic_DNA"/>
</dbReference>
<protein>
    <submittedName>
        <fullName evidence="1">Uncharacterized protein</fullName>
    </submittedName>
</protein>
<evidence type="ECO:0000313" key="2">
    <source>
        <dbReference type="Proteomes" id="UP000335636"/>
    </source>
</evidence>
<gene>
    <name evidence="1" type="ORF">MONAX_5E002322</name>
</gene>
<keyword evidence="2" id="KW-1185">Reference proteome</keyword>